<dbReference type="OrthoDB" id="5643838at2"/>
<dbReference type="InterPro" id="IPR000792">
    <property type="entry name" value="Tscrpt_reg_LuxR_C"/>
</dbReference>
<dbReference type="InterPro" id="IPR016032">
    <property type="entry name" value="Sig_transdc_resp-reg_C-effctor"/>
</dbReference>
<accession>A0A0W0VXS0</accession>
<evidence type="ECO:0000313" key="2">
    <source>
        <dbReference type="EMBL" id="KTD24923.1"/>
    </source>
</evidence>
<dbReference type="SMART" id="SM00421">
    <property type="entry name" value="HTH_LUXR"/>
    <property type="match status" value="1"/>
</dbReference>
<dbReference type="Proteomes" id="UP000054908">
    <property type="component" value="Unassembled WGS sequence"/>
</dbReference>
<evidence type="ECO:0000259" key="1">
    <source>
        <dbReference type="SMART" id="SM00421"/>
    </source>
</evidence>
<sequence length="284" mass="33037">MKKRHKVSENPSLASHHVLKEVCTPLKTLGVHFFGYTAVDIEGNAFCLGSKPDYAAEYLRRNHARNDVHCHSESTQKQFHYDFWDYLEMTKNNQELYQMAAAFNQGHTLTITKHDADMTHCYHFSGQLTDSRINQRYLEKLDSLHAFIYYFNDCMKTIPELAAVYQLPVNIDRTAKQQKKINLVHDDPREMDLETEAKTRLHFKHGSRYYLNSKERECLQWLRLGKSAALIAEINKVSRKTIERYVESIKTKYNCYSMIQLGEKIAASGLTTFLDLQNSRAATK</sequence>
<proteinExistence type="predicted"/>
<dbReference type="GO" id="GO:0003677">
    <property type="term" value="F:DNA binding"/>
    <property type="evidence" value="ECO:0007669"/>
    <property type="project" value="InterPro"/>
</dbReference>
<dbReference type="AlphaFoldDB" id="A0A0W0VXS0"/>
<dbReference type="GO" id="GO:0006355">
    <property type="term" value="P:regulation of DNA-templated transcription"/>
    <property type="evidence" value="ECO:0007669"/>
    <property type="project" value="InterPro"/>
</dbReference>
<dbReference type="SUPFAM" id="SSF46894">
    <property type="entry name" value="C-terminal effector domain of the bipartite response regulators"/>
    <property type="match status" value="1"/>
</dbReference>
<dbReference type="SUPFAM" id="SSF75516">
    <property type="entry name" value="Pheromone-binding domain of LuxR-like quorum-sensing transcription factors"/>
    <property type="match status" value="1"/>
</dbReference>
<dbReference type="InterPro" id="IPR036388">
    <property type="entry name" value="WH-like_DNA-bd_sf"/>
</dbReference>
<dbReference type="EMBL" id="LNYL01000048">
    <property type="protein sequence ID" value="KTD24923.1"/>
    <property type="molecule type" value="Genomic_DNA"/>
</dbReference>
<dbReference type="Gene3D" id="1.10.10.10">
    <property type="entry name" value="Winged helix-like DNA-binding domain superfamily/Winged helix DNA-binding domain"/>
    <property type="match status" value="1"/>
</dbReference>
<dbReference type="PATRIC" id="fig|466.6.peg.2618"/>
<dbReference type="STRING" id="466.Lmac_2460"/>
<comment type="caution">
    <text evidence="2">The sequence shown here is derived from an EMBL/GenBank/DDBJ whole genome shotgun (WGS) entry which is preliminary data.</text>
</comment>
<protein>
    <submittedName>
        <fullName evidence="2">Putative transcriptional regulator</fullName>
    </submittedName>
</protein>
<dbReference type="RefSeq" id="WP_058453161.1">
    <property type="nucleotide sequence ID" value="NZ_CAAAIB010000014.1"/>
</dbReference>
<dbReference type="InterPro" id="IPR036693">
    <property type="entry name" value="TF_LuxR_autoind-bd_dom_sf"/>
</dbReference>
<dbReference type="Pfam" id="PF00196">
    <property type="entry name" value="GerE"/>
    <property type="match status" value="1"/>
</dbReference>
<gene>
    <name evidence="2" type="ORF">Lmac_2460</name>
</gene>
<reference evidence="2 3" key="1">
    <citation type="submission" date="2015-11" db="EMBL/GenBank/DDBJ databases">
        <title>Genomic analysis of 38 Legionella species identifies large and diverse effector repertoires.</title>
        <authorList>
            <person name="Burstein D."/>
            <person name="Amaro F."/>
            <person name="Zusman T."/>
            <person name="Lifshitz Z."/>
            <person name="Cohen O."/>
            <person name="Gilbert J.A."/>
            <person name="Pupko T."/>
            <person name="Shuman H.A."/>
            <person name="Segal G."/>
        </authorList>
    </citation>
    <scope>NUCLEOTIDE SEQUENCE [LARGE SCALE GENOMIC DNA]</scope>
    <source>
        <strain evidence="2 3">PX-1-G2-E2</strain>
    </source>
</reference>
<organism evidence="2 3">
    <name type="scientific">Legionella maceachernii</name>
    <dbReference type="NCBI Taxonomy" id="466"/>
    <lineage>
        <taxon>Bacteria</taxon>
        <taxon>Pseudomonadati</taxon>
        <taxon>Pseudomonadota</taxon>
        <taxon>Gammaproteobacteria</taxon>
        <taxon>Legionellales</taxon>
        <taxon>Legionellaceae</taxon>
        <taxon>Legionella</taxon>
    </lineage>
</organism>
<keyword evidence="3" id="KW-1185">Reference proteome</keyword>
<evidence type="ECO:0000313" key="3">
    <source>
        <dbReference type="Proteomes" id="UP000054908"/>
    </source>
</evidence>
<feature type="domain" description="HTH luxR-type" evidence="1">
    <location>
        <begin position="208"/>
        <end position="265"/>
    </location>
</feature>
<name>A0A0W0VXS0_9GAMM</name>